<dbReference type="AlphaFoldDB" id="A0A840D5W1"/>
<evidence type="ECO:0000256" key="1">
    <source>
        <dbReference type="ARBA" id="ARBA00022553"/>
    </source>
</evidence>
<sequence length="385" mass="43644">MYSTAPDDVISNLKFKQLSIFNSLPTDEVQKVYQAKDGFMWFATRYGFCQYDGYRTTLYKSNLYSPDLLTNNNVYCLADDNDSNLWIGTQGGLNVLNKKTGEIRKYLSPTIPNNTVSCLLITQNSSVWIGTDTGLCRYIPEQDSFVTYTIETTGGILGSYAIKSLFEDTTGDIWIGTWCNGLYRYASATKTFVAYPQINERNSAHAIYEDSQKNIWVGSWECGLFLLQNPKDMKRVSYIRYQHKIGDEHSLSDNIIYDIAEDLNTHTLWVGTRTELSIMQHEQPGHFINYKSRKSAYHIPCDEINSIIRDDFGNMWIGSIGGGVLMTDTHESPFMLHKLNLSDEEIPSTSVRALFADANKNIWMGIGTYGLACQNHATGQLMLHT</sequence>
<dbReference type="GO" id="GO:0000155">
    <property type="term" value="F:phosphorelay sensor kinase activity"/>
    <property type="evidence" value="ECO:0007669"/>
    <property type="project" value="TreeGrafter"/>
</dbReference>
<evidence type="ECO:0000313" key="3">
    <source>
        <dbReference type="Proteomes" id="UP000560658"/>
    </source>
</evidence>
<proteinExistence type="predicted"/>
<name>A0A840D5W1_9BACE</name>
<dbReference type="Gene3D" id="2.130.10.10">
    <property type="entry name" value="YVTN repeat-like/Quinoprotein amine dehydrogenase"/>
    <property type="match status" value="3"/>
</dbReference>
<dbReference type="PANTHER" id="PTHR43547">
    <property type="entry name" value="TWO-COMPONENT HISTIDINE KINASE"/>
    <property type="match status" value="1"/>
</dbReference>
<organism evidence="2 3">
    <name type="scientific">Bacteroides reticulotermitis</name>
    <dbReference type="NCBI Taxonomy" id="1133319"/>
    <lineage>
        <taxon>Bacteria</taxon>
        <taxon>Pseudomonadati</taxon>
        <taxon>Bacteroidota</taxon>
        <taxon>Bacteroidia</taxon>
        <taxon>Bacteroidales</taxon>
        <taxon>Bacteroidaceae</taxon>
        <taxon>Bacteroides</taxon>
    </lineage>
</organism>
<evidence type="ECO:0000313" key="2">
    <source>
        <dbReference type="EMBL" id="MBB4044884.1"/>
    </source>
</evidence>
<dbReference type="SUPFAM" id="SSF63829">
    <property type="entry name" value="Calcium-dependent phosphotriesterase"/>
    <property type="match status" value="1"/>
</dbReference>
<dbReference type="Pfam" id="PF07494">
    <property type="entry name" value="Reg_prop"/>
    <property type="match status" value="6"/>
</dbReference>
<dbReference type="Proteomes" id="UP000560658">
    <property type="component" value="Unassembled WGS sequence"/>
</dbReference>
<dbReference type="EMBL" id="JACIER010000011">
    <property type="protein sequence ID" value="MBB4044884.1"/>
    <property type="molecule type" value="Genomic_DNA"/>
</dbReference>
<dbReference type="InterPro" id="IPR011110">
    <property type="entry name" value="Reg_prop"/>
</dbReference>
<dbReference type="InterPro" id="IPR015943">
    <property type="entry name" value="WD40/YVTN_repeat-like_dom_sf"/>
</dbReference>
<reference evidence="2" key="1">
    <citation type="submission" date="2020-08" db="EMBL/GenBank/DDBJ databases">
        <title>Genomic Encyclopedia of Type Strains, Phase IV (KMG-IV): sequencing the most valuable type-strain genomes for metagenomic binning, comparative biology and taxonomic classification.</title>
        <authorList>
            <person name="Goeker M."/>
        </authorList>
    </citation>
    <scope>NUCLEOTIDE SEQUENCE [LARGE SCALE GENOMIC DNA]</scope>
    <source>
        <strain evidence="2">DSM 105720</strain>
    </source>
</reference>
<gene>
    <name evidence="2" type="ORF">GGR06_002686</name>
</gene>
<accession>A0A840D5W1</accession>
<keyword evidence="1" id="KW-0597">Phosphoprotein</keyword>
<feature type="non-terminal residue" evidence="2">
    <location>
        <position position="385"/>
    </location>
</feature>
<dbReference type="RefSeq" id="WP_317168557.1">
    <property type="nucleotide sequence ID" value="NZ_JACIER010000011.1"/>
</dbReference>
<protein>
    <submittedName>
        <fullName evidence="2">Ligand-binding sensor domain-containing protein</fullName>
    </submittedName>
</protein>
<dbReference type="PANTHER" id="PTHR43547:SF2">
    <property type="entry name" value="HYBRID SIGNAL TRANSDUCTION HISTIDINE KINASE C"/>
    <property type="match status" value="1"/>
</dbReference>
<comment type="caution">
    <text evidence="2">The sequence shown here is derived from an EMBL/GenBank/DDBJ whole genome shotgun (WGS) entry which is preliminary data.</text>
</comment>
<keyword evidence="3" id="KW-1185">Reference proteome</keyword>